<keyword evidence="7" id="KW-1185">Reference proteome</keyword>
<dbReference type="SUPFAM" id="SSF46785">
    <property type="entry name" value="Winged helix' DNA-binding domain"/>
    <property type="match status" value="1"/>
</dbReference>
<organism evidence="6 7">
    <name type="scientific">Roseomonas nitratireducens</name>
    <dbReference type="NCBI Taxonomy" id="2820810"/>
    <lineage>
        <taxon>Bacteria</taxon>
        <taxon>Pseudomonadati</taxon>
        <taxon>Pseudomonadota</taxon>
        <taxon>Alphaproteobacteria</taxon>
        <taxon>Acetobacterales</taxon>
        <taxon>Roseomonadaceae</taxon>
        <taxon>Roseomonas</taxon>
    </lineage>
</organism>
<dbReference type="PROSITE" id="PS50042">
    <property type="entry name" value="CNMP_BINDING_3"/>
    <property type="match status" value="1"/>
</dbReference>
<comment type="caution">
    <text evidence="6">The sequence shown here is derived from an EMBL/GenBank/DDBJ whole genome shotgun (WGS) entry which is preliminary data.</text>
</comment>
<dbReference type="CDD" id="cd00038">
    <property type="entry name" value="CAP_ED"/>
    <property type="match status" value="1"/>
</dbReference>
<dbReference type="SUPFAM" id="SSF51206">
    <property type="entry name" value="cAMP-binding domain-like"/>
    <property type="match status" value="1"/>
</dbReference>
<dbReference type="InterPro" id="IPR050397">
    <property type="entry name" value="Env_Response_Regulators"/>
</dbReference>
<dbReference type="InterPro" id="IPR036390">
    <property type="entry name" value="WH_DNA-bd_sf"/>
</dbReference>
<gene>
    <name evidence="6" type="ORF">J5Y09_04860</name>
</gene>
<dbReference type="PANTHER" id="PTHR24567">
    <property type="entry name" value="CRP FAMILY TRANSCRIPTIONAL REGULATORY PROTEIN"/>
    <property type="match status" value="1"/>
</dbReference>
<dbReference type="Gene3D" id="2.60.120.10">
    <property type="entry name" value="Jelly Rolls"/>
    <property type="match status" value="1"/>
</dbReference>
<dbReference type="Gene3D" id="1.10.10.10">
    <property type="entry name" value="Winged helix-like DNA-binding domain superfamily/Winged helix DNA-binding domain"/>
    <property type="match status" value="1"/>
</dbReference>
<dbReference type="InterPro" id="IPR000595">
    <property type="entry name" value="cNMP-bd_dom"/>
</dbReference>
<dbReference type="SMART" id="SM00419">
    <property type="entry name" value="HTH_CRP"/>
    <property type="match status" value="1"/>
</dbReference>
<proteinExistence type="predicted"/>
<dbReference type="Pfam" id="PF00027">
    <property type="entry name" value="cNMP_binding"/>
    <property type="match status" value="1"/>
</dbReference>
<evidence type="ECO:0000256" key="1">
    <source>
        <dbReference type="ARBA" id="ARBA00023015"/>
    </source>
</evidence>
<evidence type="ECO:0000256" key="2">
    <source>
        <dbReference type="ARBA" id="ARBA00023125"/>
    </source>
</evidence>
<dbReference type="PROSITE" id="PS51063">
    <property type="entry name" value="HTH_CRP_2"/>
    <property type="match status" value="1"/>
</dbReference>
<evidence type="ECO:0000313" key="7">
    <source>
        <dbReference type="Proteomes" id="UP000680815"/>
    </source>
</evidence>
<keyword evidence="3" id="KW-0804">Transcription</keyword>
<evidence type="ECO:0000259" key="5">
    <source>
        <dbReference type="PROSITE" id="PS51063"/>
    </source>
</evidence>
<dbReference type="InterPro" id="IPR012318">
    <property type="entry name" value="HTH_CRP"/>
</dbReference>
<dbReference type="InterPro" id="IPR036388">
    <property type="entry name" value="WH-like_DNA-bd_sf"/>
</dbReference>
<keyword evidence="1" id="KW-0805">Transcription regulation</keyword>
<accession>A0ABS4APE2</accession>
<evidence type="ECO:0000256" key="3">
    <source>
        <dbReference type="ARBA" id="ARBA00023163"/>
    </source>
</evidence>
<feature type="domain" description="HTH crp-type" evidence="5">
    <location>
        <begin position="157"/>
        <end position="232"/>
    </location>
</feature>
<dbReference type="SMART" id="SM00100">
    <property type="entry name" value="cNMP"/>
    <property type="match status" value="1"/>
</dbReference>
<reference evidence="6 7" key="1">
    <citation type="submission" date="2021-03" db="EMBL/GenBank/DDBJ databases">
        <authorList>
            <person name="So Y."/>
        </authorList>
    </citation>
    <scope>NUCLEOTIDE SEQUENCE [LARGE SCALE GENOMIC DNA]</scope>
    <source>
        <strain evidence="6 7">PWR1</strain>
    </source>
</reference>
<dbReference type="Pfam" id="PF13545">
    <property type="entry name" value="HTH_Crp_2"/>
    <property type="match status" value="1"/>
</dbReference>
<feature type="domain" description="Cyclic nucleotide-binding" evidence="4">
    <location>
        <begin position="45"/>
        <end position="93"/>
    </location>
</feature>
<dbReference type="PRINTS" id="PR00034">
    <property type="entry name" value="HTHCRP"/>
</dbReference>
<evidence type="ECO:0000313" key="6">
    <source>
        <dbReference type="EMBL" id="MBP0463232.1"/>
    </source>
</evidence>
<sequence>MGCDPSPPGLRCATCPARAPGLCAPMRGPEALAALEAARRPALALPPGAAVFRQGEACRDVFILVAGWVALAQALPDGRRQVLRFLLPGAIFGLHPEEQANHALGAEALTAALVCPIPAERLAALRHAWPALDDRLLWCLERDVAFAAEQVTTLGQRPALARVAHLLLELLVRLGGRHPPAEGVAVPVPLTHRLIGDATGLTPEHVTRMLRRLRQDGVARISRGRLTLLDAARLVALADPPAELLALWAASG</sequence>
<evidence type="ECO:0000259" key="4">
    <source>
        <dbReference type="PROSITE" id="PS50042"/>
    </source>
</evidence>
<dbReference type="RefSeq" id="WP_209350627.1">
    <property type="nucleotide sequence ID" value="NZ_JAGIYZ010000003.1"/>
</dbReference>
<dbReference type="EMBL" id="JAGIYZ010000003">
    <property type="protein sequence ID" value="MBP0463232.1"/>
    <property type="molecule type" value="Genomic_DNA"/>
</dbReference>
<dbReference type="PANTHER" id="PTHR24567:SF68">
    <property type="entry name" value="DNA-BINDING TRANSCRIPTIONAL DUAL REGULATOR CRP"/>
    <property type="match status" value="1"/>
</dbReference>
<name>A0ABS4APE2_9PROT</name>
<dbReference type="CDD" id="cd00092">
    <property type="entry name" value="HTH_CRP"/>
    <property type="match status" value="1"/>
</dbReference>
<protein>
    <submittedName>
        <fullName evidence="6">Crp/Fnr family transcriptional regulator</fullName>
    </submittedName>
</protein>
<dbReference type="InterPro" id="IPR018490">
    <property type="entry name" value="cNMP-bd_dom_sf"/>
</dbReference>
<dbReference type="InterPro" id="IPR014710">
    <property type="entry name" value="RmlC-like_jellyroll"/>
</dbReference>
<keyword evidence="2" id="KW-0238">DNA-binding</keyword>
<dbReference type="Proteomes" id="UP000680815">
    <property type="component" value="Unassembled WGS sequence"/>
</dbReference>